<protein>
    <submittedName>
        <fullName evidence="2">Uncharacterized protein</fullName>
    </submittedName>
</protein>
<reference evidence="3" key="1">
    <citation type="journal article" date="2008" name="Nat. Genet.">
        <title>The Pristionchus pacificus genome provides a unique perspective on nematode lifestyle and parasitism.</title>
        <authorList>
            <person name="Dieterich C."/>
            <person name="Clifton S.W."/>
            <person name="Schuster L.N."/>
            <person name="Chinwalla A."/>
            <person name="Delehaunty K."/>
            <person name="Dinkelacker I."/>
            <person name="Fulton L."/>
            <person name="Fulton R."/>
            <person name="Godfrey J."/>
            <person name="Minx P."/>
            <person name="Mitreva M."/>
            <person name="Roeseler W."/>
            <person name="Tian H."/>
            <person name="Witte H."/>
            <person name="Yang S.P."/>
            <person name="Wilson R.K."/>
            <person name="Sommer R.J."/>
        </authorList>
    </citation>
    <scope>NUCLEOTIDE SEQUENCE [LARGE SCALE GENOMIC DNA]</scope>
    <source>
        <strain evidence="3">PS312</strain>
    </source>
</reference>
<feature type="compositionally biased region" description="Basic and acidic residues" evidence="1">
    <location>
        <begin position="1"/>
        <end position="10"/>
    </location>
</feature>
<dbReference type="OrthoDB" id="5858028at2759"/>
<evidence type="ECO:0000313" key="3">
    <source>
        <dbReference type="Proteomes" id="UP000005239"/>
    </source>
</evidence>
<accession>A0A8R1YHY0</accession>
<feature type="region of interest" description="Disordered" evidence="1">
    <location>
        <begin position="1"/>
        <end position="28"/>
    </location>
</feature>
<name>A0A2A6CG81_PRIPA</name>
<accession>A0A2A6CG81</accession>
<dbReference type="AlphaFoldDB" id="A0A2A6CG81"/>
<sequence>MSTSARDAEKQIATYCSSPSTSRSSESEENIVLNKDYLDEILRSMVAHCSVYEARAMKDLHPIAANAYKHATRKHNHLRIAFHEPQKFRVVGGKKVPISPPISKVFVQGTRCTSDEEVITLVDSLLSSMTSITRLSLVMEETDQSIFATIIEKLVAAENVKLEVLQCKRSAGGKQIPLLIDLIKANVPTLRILGRVGVAEAARSFSDQMCLERLSLMTLDMNIGTTDGEIKDELINVQNSGAQFTHLSYTSFEGFDPTDARMQEFLTTCGVKSLRLTMMHEPRIAKRPEGHPVGKVRGITHLEVGEVVEKPAHYNRLVVHEKIYKEVRSSLMLATSLSSKAGECDINTVNIIILCI</sequence>
<gene>
    <name evidence="2" type="primary">WBGene00118555</name>
</gene>
<dbReference type="EnsemblMetazoa" id="PPA29001.1">
    <property type="protein sequence ID" value="PPA29001.1"/>
    <property type="gene ID" value="WBGene00118555"/>
</dbReference>
<evidence type="ECO:0000256" key="1">
    <source>
        <dbReference type="SAM" id="MobiDB-lite"/>
    </source>
</evidence>
<evidence type="ECO:0000313" key="2">
    <source>
        <dbReference type="EnsemblMetazoa" id="PPA29001.1"/>
    </source>
</evidence>
<keyword evidence="3" id="KW-1185">Reference proteome</keyword>
<reference evidence="2" key="2">
    <citation type="submission" date="2022-06" db="UniProtKB">
        <authorList>
            <consortium name="EnsemblMetazoa"/>
        </authorList>
    </citation>
    <scope>IDENTIFICATION</scope>
    <source>
        <strain evidence="2">PS312</strain>
    </source>
</reference>
<organism evidence="2 3">
    <name type="scientific">Pristionchus pacificus</name>
    <name type="common">Parasitic nematode worm</name>
    <dbReference type="NCBI Taxonomy" id="54126"/>
    <lineage>
        <taxon>Eukaryota</taxon>
        <taxon>Metazoa</taxon>
        <taxon>Ecdysozoa</taxon>
        <taxon>Nematoda</taxon>
        <taxon>Chromadorea</taxon>
        <taxon>Rhabditida</taxon>
        <taxon>Rhabditina</taxon>
        <taxon>Diplogasteromorpha</taxon>
        <taxon>Diplogasteroidea</taxon>
        <taxon>Neodiplogasteridae</taxon>
        <taxon>Pristionchus</taxon>
    </lineage>
</organism>
<proteinExistence type="predicted"/>
<dbReference type="Proteomes" id="UP000005239">
    <property type="component" value="Unassembled WGS sequence"/>
</dbReference>